<dbReference type="OrthoDB" id="612242at2759"/>
<accession>C0HJ98</accession>
<organism evidence="2">
    <name type="scientific">Zea mays</name>
    <name type="common">Maize</name>
    <dbReference type="NCBI Taxonomy" id="4577"/>
    <lineage>
        <taxon>Eukaryota</taxon>
        <taxon>Viridiplantae</taxon>
        <taxon>Streptophyta</taxon>
        <taxon>Embryophyta</taxon>
        <taxon>Tracheophyta</taxon>
        <taxon>Spermatophyta</taxon>
        <taxon>Magnoliopsida</taxon>
        <taxon>Liliopsida</taxon>
        <taxon>Poales</taxon>
        <taxon>Poaceae</taxon>
        <taxon>PACMAD clade</taxon>
        <taxon>Panicoideae</taxon>
        <taxon>Andropogonodae</taxon>
        <taxon>Andropogoneae</taxon>
        <taxon>Tripsacinae</taxon>
        <taxon>Zea</taxon>
    </lineage>
</organism>
<dbReference type="KEGG" id="zma:100381844"/>
<evidence type="ECO:0000313" key="2">
    <source>
        <dbReference type="EMBL" id="ACN27101.1"/>
    </source>
</evidence>
<evidence type="ECO:0000256" key="1">
    <source>
        <dbReference type="SAM" id="MobiDB-lite"/>
    </source>
</evidence>
<feature type="compositionally biased region" description="Low complexity" evidence="1">
    <location>
        <begin position="28"/>
        <end position="63"/>
    </location>
</feature>
<dbReference type="EMBL" id="BT062404">
    <property type="protein sequence ID" value="ACN27101.1"/>
    <property type="molecule type" value="mRNA"/>
</dbReference>
<proteinExistence type="evidence at transcript level"/>
<dbReference type="GeneID" id="100381844"/>
<reference evidence="2" key="1">
    <citation type="journal article" date="2009" name="PLoS Genet.">
        <title>Sequencing, mapping, and analysis of 27,455 maize full-length cDNAs.</title>
        <authorList>
            <person name="Soderlund C."/>
            <person name="Descour A."/>
            <person name="Kudrna D."/>
            <person name="Bomhoff M."/>
            <person name="Boyd L."/>
            <person name="Currie J."/>
            <person name="Angelova A."/>
            <person name="Collura K."/>
            <person name="Wissotski M."/>
            <person name="Ashley E."/>
            <person name="Morrow D."/>
            <person name="Fernandes J."/>
            <person name="Walbot V."/>
            <person name="Yu Y."/>
        </authorList>
    </citation>
    <scope>NUCLEOTIDE SEQUENCE</scope>
    <source>
        <strain evidence="2">B73</strain>
    </source>
</reference>
<feature type="region of interest" description="Disordered" evidence="1">
    <location>
        <begin position="28"/>
        <end position="66"/>
    </location>
</feature>
<name>C0HJ98_MAIZE</name>
<sequence length="170" mass="18450">MTCWSGGYASSAGSATSTTPVCSSSTSAPPCTSSPYPVTSPASSWSTCTTSSSRPETSSRSVTPPLPDGLRGDASCCCVPISFVQARRTGWYWSPIAAVSTYVRMYCMFVIGTDRVLTCDLHGAARSCGCFLHAVLLCLPPNKCTRERRRRRRRRMLLIYPDLRVCSLTL</sequence>
<protein>
    <submittedName>
        <fullName evidence="2">Uncharacterized protein</fullName>
    </submittedName>
</protein>
<dbReference type="AlphaFoldDB" id="C0HJ98"/>
<dbReference type="RefSeq" id="NP_001168106.2">
    <property type="nucleotide sequence ID" value="NM_001174635.2"/>
</dbReference>